<dbReference type="InterPro" id="IPR036208">
    <property type="entry name" value="VHL_sf"/>
</dbReference>
<name>V2V7Q9_9GAMM</name>
<dbReference type="PROSITE" id="PS51257">
    <property type="entry name" value="PROKAR_LIPOPROTEIN"/>
    <property type="match status" value="1"/>
</dbReference>
<evidence type="ECO:0000256" key="1">
    <source>
        <dbReference type="SAM" id="SignalP"/>
    </source>
</evidence>
<proteinExistence type="predicted"/>
<feature type="chain" id="PRO_5004710668" description="von Hippel-Lindau disease tumour suppressor beta domain-containing protein" evidence="1">
    <location>
        <begin position="20"/>
        <end position="802"/>
    </location>
</feature>
<accession>V2V7Q9</accession>
<dbReference type="OrthoDB" id="8905713at2"/>
<sequence length="802" mass="86045">MIKYSLLSACIVCSLLLGACHSDGDKESIAAPTQKSITITPSLGQVIQGRVVLKDAITGQTIVEVKNIGADGTVTFKVDSNKLKNPIIAEVLPTIDGKLSYADEAITDKLVNLNAAANTPILRAAATITADQTNLGVTALTEAALVYAQSLSAQITQANLDIAASRISQQLRLGHSFQITDAPAIAKLNDFSELINYQKISEPKRAYALYLASLAKEAKRLNSESTQPAYDILQALSQDFSDGTLDGKQNAIALTTYNNAWIQAWSDWVNVFYSSIFKLQNIADLSAWLGVFNAQVPNIPAPTPVTTATPIRIVDGVAEYACADEKNLKSANGQSLYIDFINQSGATVNIDWINYTSQAVNYKKGLATSQIHNQQTYTTHPWKITDDKGVCKGIFVATTTTKKTLTIKANEIVIGLDTPPLVTETCASKNLPVGKLSDLIAYNGDYKDQGVVVFNLDSANAKVIAKGTTANIKEVCGANVQSNGTNYYLITDKGYATIFKDNLGKYSAESADFSGFYGEKVTTSPQLCESNGVDDKLGFKNAPSDFCGFTKSTVTAITSPDVYTFFNADKKENVKIIMNNGNLVSVAVENKSYAWACGVGALPVCSGVTAKTANNNTTFTFNNAVLKIVSGATQDLTIKNGALIYQANNTTPTGSCSGNTNPYGCVTISGANSPASYYEHIGNPMLYNGAPQVQFNPLVPNSGAVTYFGNAPKPGEIASGLSVGFQKMVGETQNTAYTFIQYDQSFNIIKDWAFRCKDENGTCTGLTVNTTNRTITFNNVVMKQIKPMDGVIQLTFNGTMKF</sequence>
<reference evidence="2 3" key="1">
    <citation type="submission" date="2013-10" db="EMBL/GenBank/DDBJ databases">
        <title>The Genome Sequence of Acinetobacter tjernbergiae CIP107465.</title>
        <authorList>
            <consortium name="The Broad Institute Genomics Platform"/>
            <consortium name="The Broad Institute Genome Sequencing Center for Infectious Disease"/>
            <person name="Cerqueira G."/>
            <person name="Feldgarden M."/>
            <person name="Courvalin P."/>
            <person name="Grillot-Courvalin C."/>
            <person name="Clermont D."/>
            <person name="Rocha E."/>
            <person name="Yoon E.-J."/>
            <person name="Nemec A."/>
            <person name="Young S.K."/>
            <person name="Zeng Q."/>
            <person name="Gargeya S."/>
            <person name="Fitzgerald M."/>
            <person name="Abouelleil A."/>
            <person name="Alvarado L."/>
            <person name="Berlin A.M."/>
            <person name="Chapman S.B."/>
            <person name="Gainer-Dewar J."/>
            <person name="Goldberg J."/>
            <person name="Gnerre S."/>
            <person name="Griggs A."/>
            <person name="Gujja S."/>
            <person name="Hansen M."/>
            <person name="Howarth C."/>
            <person name="Imamovic A."/>
            <person name="Ireland A."/>
            <person name="Larimer J."/>
            <person name="McCowan C."/>
            <person name="Murphy C."/>
            <person name="Pearson M."/>
            <person name="Poon T.W."/>
            <person name="Priest M."/>
            <person name="Roberts A."/>
            <person name="Saif S."/>
            <person name="Shea T."/>
            <person name="Sykes S."/>
            <person name="Wortman J."/>
            <person name="Nusbaum C."/>
            <person name="Birren B."/>
        </authorList>
    </citation>
    <scope>NUCLEOTIDE SEQUENCE [LARGE SCALE GENOMIC DNA]</scope>
    <source>
        <strain evidence="2 3">CIP 107465</strain>
    </source>
</reference>
<dbReference type="Proteomes" id="UP000017404">
    <property type="component" value="Unassembled WGS sequence"/>
</dbReference>
<gene>
    <name evidence="2" type="ORF">F990_00669</name>
</gene>
<organism evidence="2 3">
    <name type="scientific">Acinetobacter tjernbergiae DSM 14971 = CIP 107465</name>
    <dbReference type="NCBI Taxonomy" id="1120928"/>
    <lineage>
        <taxon>Bacteria</taxon>
        <taxon>Pseudomonadati</taxon>
        <taxon>Pseudomonadota</taxon>
        <taxon>Gammaproteobacteria</taxon>
        <taxon>Moraxellales</taxon>
        <taxon>Moraxellaceae</taxon>
        <taxon>Acinetobacter</taxon>
    </lineage>
</organism>
<comment type="caution">
    <text evidence="2">The sequence shown here is derived from an EMBL/GenBank/DDBJ whole genome shotgun (WGS) entry which is preliminary data.</text>
</comment>
<dbReference type="PATRIC" id="fig|1120928.5.peg.687"/>
<feature type="signal peptide" evidence="1">
    <location>
        <begin position="1"/>
        <end position="19"/>
    </location>
</feature>
<evidence type="ECO:0000313" key="2">
    <source>
        <dbReference type="EMBL" id="ESK56901.1"/>
    </source>
</evidence>
<keyword evidence="3" id="KW-1185">Reference proteome</keyword>
<keyword evidence="1" id="KW-0732">Signal</keyword>
<dbReference type="AlphaFoldDB" id="V2V7Q9"/>
<dbReference type="RefSeq" id="WP_018678078.1">
    <property type="nucleotide sequence ID" value="NZ_AYEV01000005.1"/>
</dbReference>
<dbReference type="STRING" id="202955.GCA_000759995_02128"/>
<protein>
    <recommendedName>
        <fullName evidence="4">von Hippel-Lindau disease tumour suppressor beta domain-containing protein</fullName>
    </recommendedName>
</protein>
<dbReference type="InterPro" id="IPR037140">
    <property type="entry name" value="VHL_beta_dom_sf"/>
</dbReference>
<evidence type="ECO:0000313" key="3">
    <source>
        <dbReference type="Proteomes" id="UP000017404"/>
    </source>
</evidence>
<dbReference type="EMBL" id="AYEV01000005">
    <property type="protein sequence ID" value="ESK56901.1"/>
    <property type="molecule type" value="Genomic_DNA"/>
</dbReference>
<dbReference type="Gene3D" id="2.60.40.780">
    <property type="entry name" value="von Hippel-Lindau disease tumour suppressor, beta domain"/>
    <property type="match status" value="1"/>
</dbReference>
<evidence type="ECO:0008006" key="4">
    <source>
        <dbReference type="Google" id="ProtNLM"/>
    </source>
</evidence>
<dbReference type="SUPFAM" id="SSF49468">
    <property type="entry name" value="VHL"/>
    <property type="match status" value="1"/>
</dbReference>
<dbReference type="eggNOG" id="ENOG50336GD">
    <property type="taxonomic scope" value="Bacteria"/>
</dbReference>